<evidence type="ECO:0000313" key="2">
    <source>
        <dbReference type="EMBL" id="GAG95388.1"/>
    </source>
</evidence>
<reference evidence="2" key="1">
    <citation type="journal article" date="2014" name="Front. Microbiol.">
        <title>High frequency of phylogenetically diverse reductive dehalogenase-homologous genes in deep subseafloor sedimentary metagenomes.</title>
        <authorList>
            <person name="Kawai M."/>
            <person name="Futagami T."/>
            <person name="Toyoda A."/>
            <person name="Takaki Y."/>
            <person name="Nishi S."/>
            <person name="Hori S."/>
            <person name="Arai W."/>
            <person name="Tsubouchi T."/>
            <person name="Morono Y."/>
            <person name="Uchiyama I."/>
            <person name="Ito T."/>
            <person name="Fujiyama A."/>
            <person name="Inagaki F."/>
            <person name="Takami H."/>
        </authorList>
    </citation>
    <scope>NUCLEOTIDE SEQUENCE</scope>
    <source>
        <strain evidence="2">Expedition CK06-06</strain>
    </source>
</reference>
<sequence length="265" mass="29788">AQMTSFIFFFGLAFINFGAVMLRNKRKELDRPFKAPFFPYLPILVGSMCLIFAFTLSLEAILLGVVFFIIGISYYVLTIADRNSIVLTISGLKFLSTCVLGVFIWIIANFAIINSTIDGFNVIFREIILRILIYIGIFTFGSVLLDVIPLREMVYYYIKKANRDMIAIGDGRIIELKESRLKLIHNVNYIIGILQLIGGLFVFFVIGLISTDIITLEQILLGNTLISQQAAESLSIMVLTLFGIAISVSGILQLYTSLELLRLRI</sequence>
<keyword evidence="1" id="KW-0472">Membrane</keyword>
<organism evidence="2">
    <name type="scientific">marine sediment metagenome</name>
    <dbReference type="NCBI Taxonomy" id="412755"/>
    <lineage>
        <taxon>unclassified sequences</taxon>
        <taxon>metagenomes</taxon>
        <taxon>ecological metagenomes</taxon>
    </lineage>
</organism>
<name>X1CGJ1_9ZZZZ</name>
<dbReference type="AlphaFoldDB" id="X1CGJ1"/>
<gene>
    <name evidence="2" type="ORF">S01H4_36826</name>
</gene>
<protein>
    <submittedName>
        <fullName evidence="2">Uncharacterized protein</fullName>
    </submittedName>
</protein>
<feature type="transmembrane region" description="Helical" evidence="1">
    <location>
        <begin position="6"/>
        <end position="23"/>
    </location>
</feature>
<dbReference type="EMBL" id="BART01019718">
    <property type="protein sequence ID" value="GAG95388.1"/>
    <property type="molecule type" value="Genomic_DNA"/>
</dbReference>
<accession>X1CGJ1</accession>
<feature type="non-terminal residue" evidence="2">
    <location>
        <position position="1"/>
    </location>
</feature>
<feature type="transmembrane region" description="Helical" evidence="1">
    <location>
        <begin position="60"/>
        <end position="80"/>
    </location>
</feature>
<feature type="transmembrane region" description="Helical" evidence="1">
    <location>
        <begin position="234"/>
        <end position="255"/>
    </location>
</feature>
<feature type="transmembrane region" description="Helical" evidence="1">
    <location>
        <begin position="127"/>
        <end position="150"/>
    </location>
</feature>
<keyword evidence="1" id="KW-0812">Transmembrane</keyword>
<keyword evidence="1" id="KW-1133">Transmembrane helix</keyword>
<feature type="transmembrane region" description="Helical" evidence="1">
    <location>
        <begin position="187"/>
        <end position="214"/>
    </location>
</feature>
<proteinExistence type="predicted"/>
<feature type="transmembrane region" description="Helical" evidence="1">
    <location>
        <begin position="92"/>
        <end position="115"/>
    </location>
</feature>
<feature type="transmembrane region" description="Helical" evidence="1">
    <location>
        <begin position="35"/>
        <end position="54"/>
    </location>
</feature>
<dbReference type="Gene3D" id="1.20.1740.10">
    <property type="entry name" value="Amino acid/polyamine transporter I"/>
    <property type="match status" value="1"/>
</dbReference>
<comment type="caution">
    <text evidence="2">The sequence shown here is derived from an EMBL/GenBank/DDBJ whole genome shotgun (WGS) entry which is preliminary data.</text>
</comment>
<evidence type="ECO:0000256" key="1">
    <source>
        <dbReference type="SAM" id="Phobius"/>
    </source>
</evidence>